<gene>
    <name evidence="3" type="ORF">HMPREF9630_00242</name>
</gene>
<dbReference type="InterPro" id="IPR010982">
    <property type="entry name" value="Lambda_DNA-bd_dom_sf"/>
</dbReference>
<feature type="coiled-coil region" evidence="1">
    <location>
        <begin position="121"/>
        <end position="151"/>
    </location>
</feature>
<dbReference type="HOGENOM" id="CLU_066192_5_0_9"/>
<dbReference type="AlphaFoldDB" id="V9HSK5"/>
<dbReference type="SMART" id="SM00530">
    <property type="entry name" value="HTH_XRE"/>
    <property type="match status" value="1"/>
</dbReference>
<dbReference type="GO" id="GO:0003677">
    <property type="term" value="F:DNA binding"/>
    <property type="evidence" value="ECO:0007669"/>
    <property type="project" value="InterPro"/>
</dbReference>
<dbReference type="SUPFAM" id="SSF47413">
    <property type="entry name" value="lambda repressor-like DNA-binding domains"/>
    <property type="match status" value="1"/>
</dbReference>
<dbReference type="EMBL" id="AFZF02000009">
    <property type="protein sequence ID" value="EHL18517.1"/>
    <property type="molecule type" value="Genomic_DNA"/>
</dbReference>
<evidence type="ECO:0000256" key="1">
    <source>
        <dbReference type="SAM" id="Coils"/>
    </source>
</evidence>
<evidence type="ECO:0000313" key="4">
    <source>
        <dbReference type="Proteomes" id="UP000017818"/>
    </source>
</evidence>
<sequence>MEPFERVKQVRKYFSLSQDAFGEKLGVSRSVIKNIELNLLAKPDQKLSLLKLICSTFGVSEEWLIDGNGDMFVETAGDYIDKLALEYSLDELDLQIIQTFLELEKDDRAVIKKYLHRLATATQEKEIDKELEEIRKELELEKKAKEKYEDLGSINLGNQKNA</sequence>
<evidence type="ECO:0000259" key="2">
    <source>
        <dbReference type="PROSITE" id="PS50943"/>
    </source>
</evidence>
<dbReference type="Gene3D" id="1.10.260.40">
    <property type="entry name" value="lambda repressor-like DNA-binding domains"/>
    <property type="match status" value="1"/>
</dbReference>
<evidence type="ECO:0000313" key="3">
    <source>
        <dbReference type="EMBL" id="EHL18517.1"/>
    </source>
</evidence>
<protein>
    <recommendedName>
        <fullName evidence="2">HTH cro/C1-type domain-containing protein</fullName>
    </recommendedName>
</protein>
<reference evidence="3 4" key="1">
    <citation type="submission" date="2012-05" db="EMBL/GenBank/DDBJ databases">
        <title>The Genome Sequence of Eubacteriaceae bacterium CM2.</title>
        <authorList>
            <consortium name="The Broad Institute Genome Sequencing Platform"/>
            <person name="Earl A."/>
            <person name="Ward D."/>
            <person name="Feldgarden M."/>
            <person name="Gevers D."/>
            <person name="Sizova M."/>
            <person name="Hazen A."/>
            <person name="Epstein S."/>
            <person name="Walker B."/>
            <person name="Young S.K."/>
            <person name="Zeng Q."/>
            <person name="Gargeya S."/>
            <person name="Fitzgerald M."/>
            <person name="Haas B."/>
            <person name="Abouelleil A."/>
            <person name="Alvarado L."/>
            <person name="Arachchi H.M."/>
            <person name="Berlin A."/>
            <person name="Chapman S.B."/>
            <person name="Goldberg J."/>
            <person name="Griggs A."/>
            <person name="Gujja S."/>
            <person name="Hansen M."/>
            <person name="Howarth C."/>
            <person name="Imamovic A."/>
            <person name="Larimer J."/>
            <person name="McCowen C."/>
            <person name="Montmayeur A."/>
            <person name="Murphy C."/>
            <person name="Neiman D."/>
            <person name="Pearson M."/>
            <person name="Priest M."/>
            <person name="Roberts A."/>
            <person name="Saif S."/>
            <person name="Shea T."/>
            <person name="Sisk P."/>
            <person name="Sykes S."/>
            <person name="Wortman J."/>
            <person name="Nusbaum C."/>
            <person name="Birren B."/>
        </authorList>
    </citation>
    <scope>NUCLEOTIDE SEQUENCE [LARGE SCALE GENOMIC DNA]</scope>
    <source>
        <strain evidence="3 4">CM2</strain>
    </source>
</reference>
<organism evidence="3 4">
    <name type="scientific">Peptoanaerobacter stomatis</name>
    <dbReference type="NCBI Taxonomy" id="796937"/>
    <lineage>
        <taxon>Bacteria</taxon>
        <taxon>Bacillati</taxon>
        <taxon>Bacillota</taxon>
        <taxon>Clostridia</taxon>
        <taxon>Peptostreptococcales</taxon>
        <taxon>Filifactoraceae</taxon>
        <taxon>Peptoanaerobacter</taxon>
    </lineage>
</organism>
<feature type="domain" description="HTH cro/C1-type" evidence="2">
    <location>
        <begin position="7"/>
        <end position="64"/>
    </location>
</feature>
<keyword evidence="1" id="KW-0175">Coiled coil</keyword>
<dbReference type="InterPro" id="IPR001387">
    <property type="entry name" value="Cro/C1-type_HTH"/>
</dbReference>
<comment type="caution">
    <text evidence="3">The sequence shown here is derived from an EMBL/GenBank/DDBJ whole genome shotgun (WGS) entry which is preliminary data.</text>
</comment>
<accession>V9HSK5</accession>
<proteinExistence type="predicted"/>
<dbReference type="Pfam" id="PF12844">
    <property type="entry name" value="HTH_19"/>
    <property type="match status" value="1"/>
</dbReference>
<dbReference type="CDD" id="cd00093">
    <property type="entry name" value="HTH_XRE"/>
    <property type="match status" value="1"/>
</dbReference>
<dbReference type="RefSeq" id="WP_009527728.1">
    <property type="nucleotide sequence ID" value="NZ_JH815225.1"/>
</dbReference>
<dbReference type="OrthoDB" id="2735991at2"/>
<dbReference type="Proteomes" id="UP000017818">
    <property type="component" value="Unassembled WGS sequence"/>
</dbReference>
<dbReference type="PROSITE" id="PS50943">
    <property type="entry name" value="HTH_CROC1"/>
    <property type="match status" value="1"/>
</dbReference>
<name>V9HSK5_9FIRM</name>